<dbReference type="Pfam" id="PF12836">
    <property type="entry name" value="HHH_3"/>
    <property type="match status" value="1"/>
</dbReference>
<dbReference type="InterPro" id="IPR051675">
    <property type="entry name" value="Endo/Exo/Phosphatase_dom_1"/>
</dbReference>
<dbReference type="InterPro" id="IPR004509">
    <property type="entry name" value="Competence_ComEA_HhH"/>
</dbReference>
<name>A0A429ZTV8_9ENTE</name>
<dbReference type="GeneID" id="98567481"/>
<dbReference type="OrthoDB" id="9790239at2"/>
<feature type="transmembrane region" description="Helical" evidence="1">
    <location>
        <begin position="12"/>
        <end position="32"/>
    </location>
</feature>
<dbReference type="GO" id="GO:0015627">
    <property type="term" value="C:type II protein secretion system complex"/>
    <property type="evidence" value="ECO:0007669"/>
    <property type="project" value="TreeGrafter"/>
</dbReference>
<dbReference type="PANTHER" id="PTHR21180:SF32">
    <property type="entry name" value="ENDONUCLEASE_EXONUCLEASE_PHOSPHATASE FAMILY DOMAIN-CONTAINING PROTEIN 1"/>
    <property type="match status" value="1"/>
</dbReference>
<dbReference type="Gene3D" id="1.10.150.280">
    <property type="entry name" value="AF1531-like domain"/>
    <property type="match status" value="1"/>
</dbReference>
<dbReference type="RefSeq" id="WP_126778658.1">
    <property type="nucleotide sequence ID" value="NZ_NGJU01000004.1"/>
</dbReference>
<comment type="caution">
    <text evidence="3">The sequence shown here is derived from an EMBL/GenBank/DDBJ whole genome shotgun (WGS) entry which is preliminary data.</text>
</comment>
<dbReference type="InterPro" id="IPR010994">
    <property type="entry name" value="RuvA_2-like"/>
</dbReference>
<organism evidence="3 4">
    <name type="scientific">Vagococcus salmoninarum</name>
    <dbReference type="NCBI Taxonomy" id="2739"/>
    <lineage>
        <taxon>Bacteria</taxon>
        <taxon>Bacillati</taxon>
        <taxon>Bacillota</taxon>
        <taxon>Bacilli</taxon>
        <taxon>Lactobacillales</taxon>
        <taxon>Enterococcaceae</taxon>
        <taxon>Vagococcus</taxon>
    </lineage>
</organism>
<protein>
    <recommendedName>
        <fullName evidence="2">Helix-hairpin-helix DNA-binding motif class 1 domain-containing protein</fullName>
    </recommendedName>
</protein>
<sequence>MKDWLEERSMVLILGLTLGLVSVTTLLILQLLKPNDWENHEVQILVEETSDSSQLVVASSETYYVDIKGAVNKPGMYEITSGTRLIEGLELAGGLVADADADQLNFAQLLVDQMVIYVPKVGEEIPAPLTGTQSPEVDSQPGLVNINRADRTELQQLPGIGAVKAEAIIAYREEHGSFQSLEDLSKVNGFGQKTVERLKPGITY</sequence>
<evidence type="ECO:0000256" key="1">
    <source>
        <dbReference type="SAM" id="Phobius"/>
    </source>
</evidence>
<accession>A0A429ZTV8</accession>
<gene>
    <name evidence="3" type="ORF">CBF35_03800</name>
</gene>
<dbReference type="InterPro" id="IPR019554">
    <property type="entry name" value="Soluble_ligand-bd"/>
</dbReference>
<dbReference type="EMBL" id="NGJU01000004">
    <property type="protein sequence ID" value="RST97060.1"/>
    <property type="molecule type" value="Genomic_DNA"/>
</dbReference>
<dbReference type="InterPro" id="IPR003583">
    <property type="entry name" value="Hlx-hairpin-Hlx_DNA-bd_motif"/>
</dbReference>
<keyword evidence="4" id="KW-1185">Reference proteome</keyword>
<dbReference type="GO" id="GO:0006281">
    <property type="term" value="P:DNA repair"/>
    <property type="evidence" value="ECO:0007669"/>
    <property type="project" value="InterPro"/>
</dbReference>
<keyword evidence="1" id="KW-0472">Membrane</keyword>
<dbReference type="SMART" id="SM00278">
    <property type="entry name" value="HhH1"/>
    <property type="match status" value="2"/>
</dbReference>
<dbReference type="AlphaFoldDB" id="A0A429ZTV8"/>
<evidence type="ECO:0000259" key="2">
    <source>
        <dbReference type="SMART" id="SM00278"/>
    </source>
</evidence>
<dbReference type="Proteomes" id="UP000287239">
    <property type="component" value="Unassembled WGS sequence"/>
</dbReference>
<keyword evidence="1" id="KW-1133">Transmembrane helix</keyword>
<dbReference type="Pfam" id="PF10531">
    <property type="entry name" value="SLBB"/>
    <property type="match status" value="1"/>
</dbReference>
<dbReference type="PANTHER" id="PTHR21180">
    <property type="entry name" value="ENDONUCLEASE/EXONUCLEASE/PHOSPHATASE FAMILY DOMAIN-CONTAINING PROTEIN 1"/>
    <property type="match status" value="1"/>
</dbReference>
<dbReference type="SUPFAM" id="SSF47781">
    <property type="entry name" value="RuvA domain 2-like"/>
    <property type="match status" value="1"/>
</dbReference>
<proteinExistence type="predicted"/>
<dbReference type="Gene3D" id="3.10.560.10">
    <property type="entry name" value="Outer membrane lipoprotein wza domain like"/>
    <property type="match status" value="1"/>
</dbReference>
<evidence type="ECO:0000313" key="3">
    <source>
        <dbReference type="EMBL" id="RST97060.1"/>
    </source>
</evidence>
<feature type="domain" description="Helix-hairpin-helix DNA-binding motif class 1" evidence="2">
    <location>
        <begin position="152"/>
        <end position="171"/>
    </location>
</feature>
<feature type="domain" description="Helix-hairpin-helix DNA-binding motif class 1" evidence="2">
    <location>
        <begin position="182"/>
        <end position="201"/>
    </location>
</feature>
<reference evidence="3 4" key="1">
    <citation type="submission" date="2017-05" db="EMBL/GenBank/DDBJ databases">
        <title>Vagococcus spp. assemblies.</title>
        <authorList>
            <person name="Gulvik C.A."/>
        </authorList>
    </citation>
    <scope>NUCLEOTIDE SEQUENCE [LARGE SCALE GENOMIC DNA]</scope>
    <source>
        <strain evidence="3 4">NCFB 2777</strain>
    </source>
</reference>
<dbReference type="GO" id="GO:0015628">
    <property type="term" value="P:protein secretion by the type II secretion system"/>
    <property type="evidence" value="ECO:0007669"/>
    <property type="project" value="TreeGrafter"/>
</dbReference>
<dbReference type="GO" id="GO:0003677">
    <property type="term" value="F:DNA binding"/>
    <property type="evidence" value="ECO:0007669"/>
    <property type="project" value="InterPro"/>
</dbReference>
<evidence type="ECO:0000313" key="4">
    <source>
        <dbReference type="Proteomes" id="UP000287239"/>
    </source>
</evidence>
<keyword evidence="1" id="KW-0812">Transmembrane</keyword>
<dbReference type="NCBIfam" id="TIGR00426">
    <property type="entry name" value="competence protein ComEA helix-hairpin-helix repeat region"/>
    <property type="match status" value="1"/>
</dbReference>